<dbReference type="HOGENOM" id="CLU_1514691_0_0_2"/>
<dbReference type="PATRIC" id="fig|1365176.7.peg.642"/>
<organism evidence="5 6">
    <name type="scientific">Thermofilum adornatum</name>
    <dbReference type="NCBI Taxonomy" id="1365176"/>
    <lineage>
        <taxon>Archaea</taxon>
        <taxon>Thermoproteota</taxon>
        <taxon>Thermoprotei</taxon>
        <taxon>Thermofilales</taxon>
        <taxon>Thermofilaceae</taxon>
        <taxon>Thermofilum</taxon>
    </lineage>
</organism>
<dbReference type="KEGG" id="thb:N186_03260"/>
<protein>
    <recommendedName>
        <fullName evidence="7">tRNA (pseudouridine(54)-N(1))-methyltransferase</fullName>
    </recommendedName>
</protein>
<dbReference type="Pfam" id="PF04013">
    <property type="entry name" value="Methyltrn_RNA_2"/>
    <property type="match status" value="1"/>
</dbReference>
<dbReference type="InterPro" id="IPR007158">
    <property type="entry name" value="TrmY"/>
</dbReference>
<keyword evidence="6" id="KW-1185">Reference proteome</keyword>
<keyword evidence="2" id="KW-0489">Methyltransferase</keyword>
<dbReference type="InterPro" id="IPR029026">
    <property type="entry name" value="tRNA_m1G_MTases_N"/>
</dbReference>
<reference evidence="5 6" key="1">
    <citation type="journal article" date="2013" name="Genome Announc.">
        <title>Complete Genomic Sequence of 'Thermofilum adornatus' Strain 1910bT, a Hyperthermophilic Anaerobic Organotrophic Crenarchaeon.</title>
        <authorList>
            <person name="Dominova I.N."/>
            <person name="Kublanov I.V."/>
            <person name="Podosokorskaya O.A."/>
            <person name="Derbikova K.S."/>
            <person name="Patrushev M.V."/>
            <person name="Toshchakov S.V."/>
        </authorList>
    </citation>
    <scope>NUCLEOTIDE SEQUENCE [LARGE SCALE GENOMIC DNA]</scope>
    <source>
        <strain evidence="6">1910b</strain>
    </source>
</reference>
<name>S5Z6S5_9CREN</name>
<accession>S5Z6S5</accession>
<evidence type="ECO:0000256" key="4">
    <source>
        <dbReference type="ARBA" id="ARBA00022691"/>
    </source>
</evidence>
<keyword evidence="3" id="KW-0808">Transferase</keyword>
<proteinExistence type="predicted"/>
<gene>
    <name evidence="5" type="ORF">N186_03260</name>
</gene>
<dbReference type="GO" id="GO:0008175">
    <property type="term" value="F:tRNA methyltransferase activity"/>
    <property type="evidence" value="ECO:0007669"/>
    <property type="project" value="InterPro"/>
</dbReference>
<evidence type="ECO:0000256" key="3">
    <source>
        <dbReference type="ARBA" id="ARBA00022679"/>
    </source>
</evidence>
<dbReference type="Gene3D" id="3.40.1280.10">
    <property type="match status" value="1"/>
</dbReference>
<evidence type="ECO:0000313" key="5">
    <source>
        <dbReference type="EMBL" id="AGT35025.1"/>
    </source>
</evidence>
<dbReference type="SUPFAM" id="SSF75217">
    <property type="entry name" value="alpha/beta knot"/>
    <property type="match status" value="1"/>
</dbReference>
<keyword evidence="1" id="KW-0963">Cytoplasm</keyword>
<sequence length="175" mass="19720">MVDGLKRRFVVLIPFDVFRSDVSLVKRIVVSALFTSHDIRRDVVLVFLLHDIDVKVTVLGEKAKHVHVDEASYMGIHRRILSAVEEVKASGQKKFPHWGFTVEKAKGDARDLQGYLVSTRGRDILEVLRSGIEDITLVFSEKGDLQGLESVRISRGKKPVDVLIALANIWIDNYA</sequence>
<dbReference type="Proteomes" id="UP000015543">
    <property type="component" value="Chromosome"/>
</dbReference>
<dbReference type="EMBL" id="CP006646">
    <property type="protein sequence ID" value="AGT35025.1"/>
    <property type="molecule type" value="Genomic_DNA"/>
</dbReference>
<dbReference type="InterPro" id="IPR029028">
    <property type="entry name" value="Alpha/beta_knot_MTases"/>
</dbReference>
<evidence type="ECO:0000256" key="1">
    <source>
        <dbReference type="ARBA" id="ARBA00022490"/>
    </source>
</evidence>
<evidence type="ECO:0000256" key="2">
    <source>
        <dbReference type="ARBA" id="ARBA00022603"/>
    </source>
</evidence>
<dbReference type="AlphaFoldDB" id="S5Z6S5"/>
<dbReference type="eggNOG" id="arCOG01240">
    <property type="taxonomic scope" value="Archaea"/>
</dbReference>
<evidence type="ECO:0000313" key="6">
    <source>
        <dbReference type="Proteomes" id="UP000015543"/>
    </source>
</evidence>
<keyword evidence="4" id="KW-0949">S-adenosyl-L-methionine</keyword>
<evidence type="ECO:0008006" key="7">
    <source>
        <dbReference type="Google" id="ProtNLM"/>
    </source>
</evidence>
<dbReference type="GO" id="GO:0032259">
    <property type="term" value="P:methylation"/>
    <property type="evidence" value="ECO:0007669"/>
    <property type="project" value="UniProtKB-KW"/>
</dbReference>